<gene>
    <name evidence="1" type="ORF">HID58_019454</name>
</gene>
<reference evidence="1 2" key="1">
    <citation type="submission" date="2021-05" db="EMBL/GenBank/DDBJ databases">
        <title>Genome Assembly of Synthetic Allotetraploid Brassica napus Reveals Homoeologous Exchanges between Subgenomes.</title>
        <authorList>
            <person name="Davis J.T."/>
        </authorList>
    </citation>
    <scope>NUCLEOTIDE SEQUENCE [LARGE SCALE GENOMIC DNA]</scope>
    <source>
        <strain evidence="2">cv. Da-Ae</strain>
        <tissue evidence="1">Seedling</tissue>
    </source>
</reference>
<dbReference type="EMBL" id="JAGKQM010000005">
    <property type="protein sequence ID" value="KAH0927198.1"/>
    <property type="molecule type" value="Genomic_DNA"/>
</dbReference>
<dbReference type="Proteomes" id="UP000824890">
    <property type="component" value="Unassembled WGS sequence"/>
</dbReference>
<evidence type="ECO:0000313" key="1">
    <source>
        <dbReference type="EMBL" id="KAH0927198.1"/>
    </source>
</evidence>
<proteinExistence type="predicted"/>
<comment type="caution">
    <text evidence="1">The sequence shown here is derived from an EMBL/GenBank/DDBJ whole genome shotgun (WGS) entry which is preliminary data.</text>
</comment>
<organism evidence="1 2">
    <name type="scientific">Brassica napus</name>
    <name type="common">Rape</name>
    <dbReference type="NCBI Taxonomy" id="3708"/>
    <lineage>
        <taxon>Eukaryota</taxon>
        <taxon>Viridiplantae</taxon>
        <taxon>Streptophyta</taxon>
        <taxon>Embryophyta</taxon>
        <taxon>Tracheophyta</taxon>
        <taxon>Spermatophyta</taxon>
        <taxon>Magnoliopsida</taxon>
        <taxon>eudicotyledons</taxon>
        <taxon>Gunneridae</taxon>
        <taxon>Pentapetalae</taxon>
        <taxon>rosids</taxon>
        <taxon>malvids</taxon>
        <taxon>Brassicales</taxon>
        <taxon>Brassicaceae</taxon>
        <taxon>Brassiceae</taxon>
        <taxon>Brassica</taxon>
    </lineage>
</organism>
<keyword evidence="2" id="KW-1185">Reference proteome</keyword>
<accession>A0ABQ8DDC9</accession>
<evidence type="ECO:0000313" key="2">
    <source>
        <dbReference type="Proteomes" id="UP000824890"/>
    </source>
</evidence>
<protein>
    <submittedName>
        <fullName evidence="1">Uncharacterized protein</fullName>
    </submittedName>
</protein>
<name>A0ABQ8DDC9_BRANA</name>
<sequence>MALGALDLLLDADCARIWVRSEIRDPPEASTCRDRPRLCSAVSPQSIYSSAQKAASMVFLSEGLSPLPRSHRLQKGLEDYPRRRRLLRIGLCFPSPSGHLFQGVPCSFCASSPIPKLPVDCCFVTLLSSLHLLCRAAE</sequence>